<dbReference type="EMBL" id="ICPP01002492">
    <property type="protein sequence ID" value="LAC35136.1"/>
    <property type="molecule type" value="Transcribed_RNA"/>
</dbReference>
<reference evidence="1" key="2">
    <citation type="submission" date="2020-03" db="EMBL/GenBank/DDBJ databases">
        <authorList>
            <consortium name="Environmental Genome Science Research Promotion Project"/>
            <person name="Nakajima N."/>
            <person name="Onuma M."/>
            <person name="Endoh D."/>
        </authorList>
    </citation>
    <scope>NUCLEOTIDE SEQUENCE</scope>
</reference>
<name>A0A6G1R8C0_9GRUI</name>
<organism evidence="1">
    <name type="scientific">Hypotaenidia okinawae</name>
    <dbReference type="NCBI Taxonomy" id="2861861"/>
    <lineage>
        <taxon>Eukaryota</taxon>
        <taxon>Metazoa</taxon>
        <taxon>Chordata</taxon>
        <taxon>Craniata</taxon>
        <taxon>Vertebrata</taxon>
        <taxon>Euteleostomi</taxon>
        <taxon>Archelosauria</taxon>
        <taxon>Archosauria</taxon>
        <taxon>Dinosauria</taxon>
        <taxon>Saurischia</taxon>
        <taxon>Theropoda</taxon>
        <taxon>Coelurosauria</taxon>
        <taxon>Aves</taxon>
        <taxon>Neognathae</taxon>
        <taxon>Neoaves</taxon>
        <taxon>Gruiformes</taxon>
        <taxon>Rallidae</taxon>
        <taxon>Hypotaenidia</taxon>
    </lineage>
</organism>
<proteinExistence type="predicted"/>
<reference evidence="1" key="1">
    <citation type="submission" date="2020-03" db="EMBL/GenBank/DDBJ databases">
        <title>Okinawa Rail whole genome shotgun sequence.</title>
        <authorList>
            <person name="Nakajima N."/>
            <person name="Onuma M."/>
            <person name="Endoh D."/>
        </authorList>
    </citation>
    <scope>NUCLEOTIDE SEQUENCE</scope>
</reference>
<accession>A0A6G1R8C0</accession>
<evidence type="ECO:0000313" key="1">
    <source>
        <dbReference type="EMBL" id="LAC35136.1"/>
    </source>
</evidence>
<protein>
    <submittedName>
        <fullName evidence="1">Uncharacterized protein</fullName>
    </submittedName>
</protein>
<sequence length="125" mass="14231">MSEHCAAVAEKANRVLGCINKGITSRDTEVTITLYSAQATPGTHCSFFVPTTIKICTGWIGSREGLKRRSKSFFCLEKKRLRRDLNTMFQYLKGSYKKDGESLFTRSHMEKMRAKGYKLILGRKI</sequence>
<dbReference type="AlphaFoldDB" id="A0A6G1R8C0"/>